<dbReference type="InterPro" id="IPR006675">
    <property type="entry name" value="HDIG_dom"/>
</dbReference>
<protein>
    <recommendedName>
        <fullName evidence="1">Stage 0 sporulation protein A homolog</fullName>
    </recommendedName>
</protein>
<proteinExistence type="predicted"/>
<comment type="caution">
    <text evidence="7">The sequence shown here is derived from an EMBL/GenBank/DDBJ whole genome shotgun (WGS) entry which is preliminary data.</text>
</comment>
<dbReference type="Gene3D" id="3.40.50.2300">
    <property type="match status" value="1"/>
</dbReference>
<dbReference type="InterPro" id="IPR052020">
    <property type="entry name" value="Cyclic_di-GMP/3'3'-cGAMP_PDE"/>
</dbReference>
<organism evidence="7 8">
    <name type="scientific">Candidatus Limivivens intestinipullorum</name>
    <dbReference type="NCBI Taxonomy" id="2840858"/>
    <lineage>
        <taxon>Bacteria</taxon>
        <taxon>Bacillati</taxon>
        <taxon>Bacillota</taxon>
        <taxon>Clostridia</taxon>
        <taxon>Lachnospirales</taxon>
        <taxon>Lachnospiraceae</taxon>
        <taxon>Lachnospiraceae incertae sedis</taxon>
        <taxon>Candidatus Limivivens</taxon>
    </lineage>
</organism>
<name>A0A9D1JKH4_9FIRM</name>
<dbReference type="Gene3D" id="1.10.3210.10">
    <property type="entry name" value="Hypothetical protein af1432"/>
    <property type="match status" value="1"/>
</dbReference>
<evidence type="ECO:0000313" key="7">
    <source>
        <dbReference type="EMBL" id="HIS32165.1"/>
    </source>
</evidence>
<dbReference type="SMART" id="SM00448">
    <property type="entry name" value="REC"/>
    <property type="match status" value="1"/>
</dbReference>
<dbReference type="Pfam" id="PF11849">
    <property type="entry name" value="DUF3369"/>
    <property type="match status" value="1"/>
</dbReference>
<sequence>MRKNRITRQKQEFSILALDDDRLMTETLESYFTASGYQVTIENDPLAAIERVRTGEFDIMLLDFLMRPICGDEVVRRIREFNSDLFIILLTGHKSMAPPVQTIRELDIQGYYEKSDRFDQLELLVESCVKSIRQTRTIQKYRDGLADILECVSGIGSGNMEIDALLDKVLEGAQELLPCTDTVVCVDLSGFGEKGAALPVVCRGSGFYKKIGNPQAFLKSHTCNGLLISEEDGKTSMSASLFVEEFGSFGMMMVLTESRPKQEEVQLFQVYARQMSITLSNLILQRALHLRNRELEEAYASTHSLYMGTIDAMRKMVDAKDWYTRGHSDRVSYYAVKIAQAMGLNEAFAERIRVAGMFHDIGKVGIPDEILRKNGSLTETEYAEVKEHPSLGVKILSSISSFSDILSMVEGHHERFDGKGYPKGLAGEAIPLGARIICVADAFDAMTSKRSYRGSMSLEEAKKELWHCKNQQFDGKIVDVFLRILEEHYDSFQKEMETLIPETTLIKNVGGES</sequence>
<dbReference type="Pfam" id="PF13487">
    <property type="entry name" value="HD_5"/>
    <property type="match status" value="1"/>
</dbReference>
<dbReference type="CDD" id="cd00077">
    <property type="entry name" value="HDc"/>
    <property type="match status" value="1"/>
</dbReference>
<keyword evidence="3" id="KW-0597">Phosphoprotein</keyword>
<dbReference type="SMART" id="SM00471">
    <property type="entry name" value="HDc"/>
    <property type="match status" value="1"/>
</dbReference>
<dbReference type="PANTHER" id="PTHR45228:SF4">
    <property type="entry name" value="LIPOPROTEIN"/>
    <property type="match status" value="1"/>
</dbReference>
<dbReference type="InterPro" id="IPR006674">
    <property type="entry name" value="HD_domain"/>
</dbReference>
<dbReference type="CDD" id="cd00156">
    <property type="entry name" value="REC"/>
    <property type="match status" value="1"/>
</dbReference>
<dbReference type="InterPro" id="IPR037522">
    <property type="entry name" value="HD_GYP_dom"/>
</dbReference>
<reference evidence="7" key="2">
    <citation type="journal article" date="2021" name="PeerJ">
        <title>Extensive microbial diversity within the chicken gut microbiome revealed by metagenomics and culture.</title>
        <authorList>
            <person name="Gilroy R."/>
            <person name="Ravi A."/>
            <person name="Getino M."/>
            <person name="Pursley I."/>
            <person name="Horton D.L."/>
            <person name="Alikhan N.F."/>
            <person name="Baker D."/>
            <person name="Gharbi K."/>
            <person name="Hall N."/>
            <person name="Watson M."/>
            <person name="Adriaenssens E.M."/>
            <person name="Foster-Nyarko E."/>
            <person name="Jarju S."/>
            <person name="Secka A."/>
            <person name="Antonio M."/>
            <person name="Oren A."/>
            <person name="Chaudhuri R.R."/>
            <person name="La Ragione R."/>
            <person name="Hildebrand F."/>
            <person name="Pallen M.J."/>
        </authorList>
    </citation>
    <scope>NUCLEOTIDE SEQUENCE</scope>
    <source>
        <strain evidence="7">CHK190-19873</strain>
    </source>
</reference>
<dbReference type="Pfam" id="PF00072">
    <property type="entry name" value="Response_reg"/>
    <property type="match status" value="1"/>
</dbReference>
<dbReference type="InterPro" id="IPR011006">
    <property type="entry name" value="CheY-like_superfamily"/>
</dbReference>
<evidence type="ECO:0000259" key="5">
    <source>
        <dbReference type="PROSITE" id="PS51831"/>
    </source>
</evidence>
<dbReference type="InterPro" id="IPR021800">
    <property type="entry name" value="DUF3369"/>
</dbReference>
<feature type="domain" description="HD-GYP" evidence="6">
    <location>
        <begin position="302"/>
        <end position="497"/>
    </location>
</feature>
<dbReference type="InterPro" id="IPR003607">
    <property type="entry name" value="HD/PDEase_dom"/>
</dbReference>
<dbReference type="PANTHER" id="PTHR45228">
    <property type="entry name" value="CYCLIC DI-GMP PHOSPHODIESTERASE TM_0186-RELATED"/>
    <property type="match status" value="1"/>
</dbReference>
<evidence type="ECO:0000256" key="2">
    <source>
        <dbReference type="ARBA" id="ARBA00024867"/>
    </source>
</evidence>
<evidence type="ECO:0000259" key="6">
    <source>
        <dbReference type="PROSITE" id="PS51832"/>
    </source>
</evidence>
<feature type="modified residue" description="4-aspartylphosphate" evidence="3">
    <location>
        <position position="63"/>
    </location>
</feature>
<reference evidence="7" key="1">
    <citation type="submission" date="2020-10" db="EMBL/GenBank/DDBJ databases">
        <authorList>
            <person name="Gilroy R."/>
        </authorList>
    </citation>
    <scope>NUCLEOTIDE SEQUENCE</scope>
    <source>
        <strain evidence="7">CHK190-19873</strain>
    </source>
</reference>
<evidence type="ECO:0000259" key="4">
    <source>
        <dbReference type="PROSITE" id="PS50110"/>
    </source>
</evidence>
<dbReference type="InterPro" id="IPR001789">
    <property type="entry name" value="Sig_transdc_resp-reg_receiver"/>
</dbReference>
<accession>A0A9D1JKH4</accession>
<dbReference type="Proteomes" id="UP000823935">
    <property type="component" value="Unassembled WGS sequence"/>
</dbReference>
<comment type="function">
    <text evidence="2">May play the central regulatory role in sporulation. It may be an element of the effector pathway responsible for the activation of sporulation genes in response to nutritional stress. Spo0A may act in concert with spo0H (a sigma factor) to control the expression of some genes that are critical to the sporulation process.</text>
</comment>
<dbReference type="EMBL" id="DVIQ01000073">
    <property type="protein sequence ID" value="HIS32165.1"/>
    <property type="molecule type" value="Genomic_DNA"/>
</dbReference>
<dbReference type="SUPFAM" id="SSF52172">
    <property type="entry name" value="CheY-like"/>
    <property type="match status" value="1"/>
</dbReference>
<gene>
    <name evidence="7" type="ORF">IAB44_11575</name>
</gene>
<feature type="domain" description="Response regulatory" evidence="4">
    <location>
        <begin position="14"/>
        <end position="129"/>
    </location>
</feature>
<evidence type="ECO:0000256" key="3">
    <source>
        <dbReference type="PROSITE-ProRule" id="PRU00169"/>
    </source>
</evidence>
<dbReference type="SUPFAM" id="SSF109604">
    <property type="entry name" value="HD-domain/PDEase-like"/>
    <property type="match status" value="1"/>
</dbReference>
<dbReference type="GO" id="GO:0000160">
    <property type="term" value="P:phosphorelay signal transduction system"/>
    <property type="evidence" value="ECO:0007669"/>
    <property type="project" value="InterPro"/>
</dbReference>
<dbReference type="PROSITE" id="PS51832">
    <property type="entry name" value="HD_GYP"/>
    <property type="match status" value="1"/>
</dbReference>
<evidence type="ECO:0000256" key="1">
    <source>
        <dbReference type="ARBA" id="ARBA00018672"/>
    </source>
</evidence>
<dbReference type="AlphaFoldDB" id="A0A9D1JKH4"/>
<feature type="domain" description="HD" evidence="5">
    <location>
        <begin position="324"/>
        <end position="446"/>
    </location>
</feature>
<dbReference type="PROSITE" id="PS50110">
    <property type="entry name" value="RESPONSE_REGULATORY"/>
    <property type="match status" value="1"/>
</dbReference>
<evidence type="ECO:0000313" key="8">
    <source>
        <dbReference type="Proteomes" id="UP000823935"/>
    </source>
</evidence>
<dbReference type="PROSITE" id="PS51831">
    <property type="entry name" value="HD"/>
    <property type="match status" value="1"/>
</dbReference>
<dbReference type="NCBIfam" id="TIGR00277">
    <property type="entry name" value="HDIG"/>
    <property type="match status" value="1"/>
</dbReference>